<reference evidence="9 10" key="1">
    <citation type="submission" date="2019-02" db="EMBL/GenBank/DDBJ databases">
        <title>Deep-cultivation of Planctomycetes and their phenomic and genomic characterization uncovers novel biology.</title>
        <authorList>
            <person name="Wiegand S."/>
            <person name="Jogler M."/>
            <person name="Boedeker C."/>
            <person name="Pinto D."/>
            <person name="Vollmers J."/>
            <person name="Rivas-Marin E."/>
            <person name="Kohn T."/>
            <person name="Peeters S.H."/>
            <person name="Heuer A."/>
            <person name="Rast P."/>
            <person name="Oberbeckmann S."/>
            <person name="Bunk B."/>
            <person name="Jeske O."/>
            <person name="Meyerdierks A."/>
            <person name="Storesund J.E."/>
            <person name="Kallscheuer N."/>
            <person name="Luecker S."/>
            <person name="Lage O.M."/>
            <person name="Pohl T."/>
            <person name="Merkel B.J."/>
            <person name="Hornburger P."/>
            <person name="Mueller R.-W."/>
            <person name="Bruemmer F."/>
            <person name="Labrenz M."/>
            <person name="Spormann A.M."/>
            <person name="Op den Camp H."/>
            <person name="Overmann J."/>
            <person name="Amann R."/>
            <person name="Jetten M.S.M."/>
            <person name="Mascher T."/>
            <person name="Medema M.H."/>
            <person name="Devos D.P."/>
            <person name="Kaster A.-K."/>
            <person name="Ovreas L."/>
            <person name="Rohde M."/>
            <person name="Galperin M.Y."/>
            <person name="Jogler C."/>
        </authorList>
    </citation>
    <scope>NUCLEOTIDE SEQUENCE [LARGE SCALE GENOMIC DNA]</scope>
    <source>
        <strain evidence="9 10">Pan181</strain>
    </source>
</reference>
<evidence type="ECO:0000259" key="8">
    <source>
        <dbReference type="Pfam" id="PF00482"/>
    </source>
</evidence>
<feature type="transmembrane region" description="Helical" evidence="7">
    <location>
        <begin position="112"/>
        <end position="136"/>
    </location>
</feature>
<keyword evidence="3" id="KW-1003">Cell membrane</keyword>
<comment type="subcellular location">
    <subcellularLocation>
        <location evidence="1">Cell membrane</location>
        <topology evidence="1">Multi-pass membrane protein</topology>
    </subcellularLocation>
</comment>
<dbReference type="Proteomes" id="UP000315750">
    <property type="component" value="Chromosome"/>
</dbReference>
<dbReference type="KEGG" id="amuc:Pan181_02370"/>
<organism evidence="9 10">
    <name type="scientific">Aeoliella mucimassa</name>
    <dbReference type="NCBI Taxonomy" id="2527972"/>
    <lineage>
        <taxon>Bacteria</taxon>
        <taxon>Pseudomonadati</taxon>
        <taxon>Planctomycetota</taxon>
        <taxon>Planctomycetia</taxon>
        <taxon>Pirellulales</taxon>
        <taxon>Lacipirellulaceae</taxon>
        <taxon>Aeoliella</taxon>
    </lineage>
</organism>
<feature type="domain" description="Type II secretion system protein GspF" evidence="8">
    <location>
        <begin position="18"/>
        <end position="135"/>
    </location>
</feature>
<sequence length="139" mass="14680">MAKDTSPTLDDFAALNAELASLVRARMPLEPSLRQIARYLPTGAADMAERLAKRLEQGMSLGDAIELEGKKLPEMYLAVISAGLESGEPAGALEAVSQSAARLATLRQTTGIALIVPVMVVVIASALFGFLLQMALLNN</sequence>
<dbReference type="OrthoDB" id="279749at2"/>
<accession>A0A518AH54</accession>
<dbReference type="RefSeq" id="WP_145245086.1">
    <property type="nucleotide sequence ID" value="NZ_CP036278.1"/>
</dbReference>
<dbReference type="PANTHER" id="PTHR30012">
    <property type="entry name" value="GENERAL SECRETION PATHWAY PROTEIN"/>
    <property type="match status" value="1"/>
</dbReference>
<dbReference type="InterPro" id="IPR042094">
    <property type="entry name" value="T2SS_GspF_sf"/>
</dbReference>
<dbReference type="GO" id="GO:0015628">
    <property type="term" value="P:protein secretion by the type II secretion system"/>
    <property type="evidence" value="ECO:0007669"/>
    <property type="project" value="TreeGrafter"/>
</dbReference>
<comment type="similarity">
    <text evidence="2">Belongs to the GSP F family.</text>
</comment>
<evidence type="ECO:0000256" key="4">
    <source>
        <dbReference type="ARBA" id="ARBA00022692"/>
    </source>
</evidence>
<dbReference type="Gene3D" id="1.20.81.30">
    <property type="entry name" value="Type II secretion system (T2SS), domain F"/>
    <property type="match status" value="1"/>
</dbReference>
<name>A0A518AH54_9BACT</name>
<dbReference type="AlphaFoldDB" id="A0A518AH54"/>
<gene>
    <name evidence="9" type="primary">epsF_1</name>
    <name evidence="9" type="ORF">Pan181_02370</name>
</gene>
<evidence type="ECO:0000256" key="6">
    <source>
        <dbReference type="ARBA" id="ARBA00023136"/>
    </source>
</evidence>
<dbReference type="Pfam" id="PF00482">
    <property type="entry name" value="T2SSF"/>
    <property type="match status" value="1"/>
</dbReference>
<dbReference type="EMBL" id="CP036278">
    <property type="protein sequence ID" value="QDU54057.1"/>
    <property type="molecule type" value="Genomic_DNA"/>
</dbReference>
<evidence type="ECO:0000256" key="1">
    <source>
        <dbReference type="ARBA" id="ARBA00004651"/>
    </source>
</evidence>
<protein>
    <submittedName>
        <fullName evidence="9">Type II secretion system protein F</fullName>
    </submittedName>
</protein>
<evidence type="ECO:0000256" key="5">
    <source>
        <dbReference type="ARBA" id="ARBA00022989"/>
    </source>
</evidence>
<evidence type="ECO:0000313" key="9">
    <source>
        <dbReference type="EMBL" id="QDU54057.1"/>
    </source>
</evidence>
<keyword evidence="4 7" id="KW-0812">Transmembrane</keyword>
<evidence type="ECO:0000256" key="7">
    <source>
        <dbReference type="SAM" id="Phobius"/>
    </source>
</evidence>
<keyword evidence="5 7" id="KW-1133">Transmembrane helix</keyword>
<evidence type="ECO:0000256" key="2">
    <source>
        <dbReference type="ARBA" id="ARBA00005745"/>
    </source>
</evidence>
<evidence type="ECO:0000313" key="10">
    <source>
        <dbReference type="Proteomes" id="UP000315750"/>
    </source>
</evidence>
<dbReference type="PANTHER" id="PTHR30012:SF0">
    <property type="entry name" value="TYPE II SECRETION SYSTEM PROTEIN F-RELATED"/>
    <property type="match status" value="1"/>
</dbReference>
<dbReference type="GO" id="GO:0005886">
    <property type="term" value="C:plasma membrane"/>
    <property type="evidence" value="ECO:0007669"/>
    <property type="project" value="UniProtKB-SubCell"/>
</dbReference>
<dbReference type="InterPro" id="IPR018076">
    <property type="entry name" value="T2SS_GspF_dom"/>
</dbReference>
<keyword evidence="6 7" id="KW-0472">Membrane</keyword>
<dbReference type="InterPro" id="IPR003004">
    <property type="entry name" value="GspF/PilC"/>
</dbReference>
<proteinExistence type="inferred from homology"/>
<evidence type="ECO:0000256" key="3">
    <source>
        <dbReference type="ARBA" id="ARBA00022475"/>
    </source>
</evidence>
<keyword evidence="10" id="KW-1185">Reference proteome</keyword>